<evidence type="ECO:0000313" key="3">
    <source>
        <dbReference type="Proteomes" id="UP001165121"/>
    </source>
</evidence>
<sequence>MRALVQGAVNDARTRVLLDTEANVSVISERFAKQLRMCEVGDHGPCMEIQGFTNGTMATTKRAPAKVTLGWNQVYEYELWIMDHGAGVDVVLGTDFMIPAGVRLYLFHATVRLPDEVEIPLIKTQRIADTREEGPNVPDGPTEVLTIPGQESRDYWPMRQRPTNATHELWVRRTKERN</sequence>
<name>A0A9W7D4Q9_9STRA</name>
<dbReference type="AlphaFoldDB" id="A0A9W7D4Q9"/>
<proteinExistence type="predicted"/>
<dbReference type="Proteomes" id="UP001165121">
    <property type="component" value="Unassembled WGS sequence"/>
</dbReference>
<reference evidence="2" key="1">
    <citation type="submission" date="2023-04" db="EMBL/GenBank/DDBJ databases">
        <title>Phytophthora fragariaefolia NBRC 109709.</title>
        <authorList>
            <person name="Ichikawa N."/>
            <person name="Sato H."/>
            <person name="Tonouchi N."/>
        </authorList>
    </citation>
    <scope>NUCLEOTIDE SEQUENCE</scope>
    <source>
        <strain evidence="2">NBRC 109709</strain>
    </source>
</reference>
<dbReference type="SUPFAM" id="SSF50630">
    <property type="entry name" value="Acid proteases"/>
    <property type="match status" value="1"/>
</dbReference>
<dbReference type="InterPro" id="IPR021109">
    <property type="entry name" value="Peptidase_aspartic_dom_sf"/>
</dbReference>
<dbReference type="OrthoDB" id="117285at2759"/>
<gene>
    <name evidence="2" type="ORF">Pfra01_002292500</name>
</gene>
<evidence type="ECO:0000256" key="1">
    <source>
        <dbReference type="SAM" id="MobiDB-lite"/>
    </source>
</evidence>
<comment type="caution">
    <text evidence="2">The sequence shown here is derived from an EMBL/GenBank/DDBJ whole genome shotgun (WGS) entry which is preliminary data.</text>
</comment>
<dbReference type="CDD" id="cd00303">
    <property type="entry name" value="retropepsin_like"/>
    <property type="match status" value="1"/>
</dbReference>
<dbReference type="Pfam" id="PF13650">
    <property type="entry name" value="Asp_protease_2"/>
    <property type="match status" value="1"/>
</dbReference>
<keyword evidence="3" id="KW-1185">Reference proteome</keyword>
<organism evidence="2 3">
    <name type="scientific">Phytophthora fragariaefolia</name>
    <dbReference type="NCBI Taxonomy" id="1490495"/>
    <lineage>
        <taxon>Eukaryota</taxon>
        <taxon>Sar</taxon>
        <taxon>Stramenopiles</taxon>
        <taxon>Oomycota</taxon>
        <taxon>Peronosporomycetes</taxon>
        <taxon>Peronosporales</taxon>
        <taxon>Peronosporaceae</taxon>
        <taxon>Phytophthora</taxon>
    </lineage>
</organism>
<feature type="region of interest" description="Disordered" evidence="1">
    <location>
        <begin position="130"/>
        <end position="159"/>
    </location>
</feature>
<evidence type="ECO:0000313" key="2">
    <source>
        <dbReference type="EMBL" id="GMF54824.1"/>
    </source>
</evidence>
<protein>
    <submittedName>
        <fullName evidence="2">Unnamed protein product</fullName>
    </submittedName>
</protein>
<dbReference type="Gene3D" id="2.40.70.10">
    <property type="entry name" value="Acid Proteases"/>
    <property type="match status" value="1"/>
</dbReference>
<dbReference type="EMBL" id="BSXT01003619">
    <property type="protein sequence ID" value="GMF54824.1"/>
    <property type="molecule type" value="Genomic_DNA"/>
</dbReference>
<accession>A0A9W7D4Q9</accession>